<evidence type="ECO:0000313" key="10">
    <source>
        <dbReference type="Proteomes" id="UP000593567"/>
    </source>
</evidence>
<feature type="transmembrane region" description="Helical" evidence="8">
    <location>
        <begin position="209"/>
        <end position="228"/>
    </location>
</feature>
<dbReference type="Pfam" id="PF10261">
    <property type="entry name" value="FIT"/>
    <property type="match status" value="2"/>
</dbReference>
<dbReference type="GO" id="GO:0010945">
    <property type="term" value="F:coenzyme A diphosphatase activity"/>
    <property type="evidence" value="ECO:0007669"/>
    <property type="project" value="InterPro"/>
</dbReference>
<feature type="transmembrane region" description="Helical" evidence="8">
    <location>
        <begin position="234"/>
        <end position="256"/>
    </location>
</feature>
<keyword evidence="4" id="KW-0256">Endoplasmic reticulum</keyword>
<evidence type="ECO:0000313" key="9">
    <source>
        <dbReference type="EMBL" id="KAF6025728.1"/>
    </source>
</evidence>
<evidence type="ECO:0000256" key="6">
    <source>
        <dbReference type="ARBA" id="ARBA00023098"/>
    </source>
</evidence>
<dbReference type="GO" id="GO:0034389">
    <property type="term" value="P:lipid droplet organization"/>
    <property type="evidence" value="ECO:0007669"/>
    <property type="project" value="InterPro"/>
</dbReference>
<sequence>MAVSKDSTKRSRKVITSLPTASFFNNSLDFILRLILTIDILKKLVVYCLVVFFVSLLTDIQRPMKSYFSDKNNALNQYFVKLGWGWTLSAVLVLVLLTKIIEHKELRNLSSAIIRLSLATAYWYICANGFVWIDGATSSCTNPKAVTKSSCIEEGHTWIGFDISGHCFLLAFCSSVINEESQVLHQVSKRIDSIERNNTSSSKETSYRILIRLIMVCLVFLTIIWEVMLFSTSLYFHTTVQKMLGLLFAIVGWFVIYRVKSL</sequence>
<evidence type="ECO:0000256" key="2">
    <source>
        <dbReference type="ARBA" id="ARBA00022692"/>
    </source>
</evidence>
<dbReference type="GO" id="GO:0008654">
    <property type="term" value="P:phospholipid biosynthetic process"/>
    <property type="evidence" value="ECO:0007669"/>
    <property type="project" value="TreeGrafter"/>
</dbReference>
<keyword evidence="6" id="KW-0443">Lipid metabolism</keyword>
<feature type="transmembrane region" description="Helical" evidence="8">
    <location>
        <begin position="78"/>
        <end position="97"/>
    </location>
</feature>
<dbReference type="OrthoDB" id="5579088at2759"/>
<dbReference type="InterPro" id="IPR046401">
    <property type="entry name" value="FITM1/2"/>
</dbReference>
<evidence type="ECO:0000256" key="4">
    <source>
        <dbReference type="ARBA" id="ARBA00022824"/>
    </source>
</evidence>
<dbReference type="InterPro" id="IPR019388">
    <property type="entry name" value="FIT"/>
</dbReference>
<reference evidence="9" key="1">
    <citation type="submission" date="2020-06" db="EMBL/GenBank/DDBJ databases">
        <title>Draft genome of Bugula neritina, a colonial animal packing powerful symbionts and potential medicines.</title>
        <authorList>
            <person name="Rayko M."/>
        </authorList>
    </citation>
    <scope>NUCLEOTIDE SEQUENCE [LARGE SCALE GENOMIC DNA]</scope>
    <source>
        <strain evidence="9">Kwan_BN1</strain>
    </source>
</reference>
<keyword evidence="2 8" id="KW-0812">Transmembrane</keyword>
<dbReference type="PANTHER" id="PTHR23129">
    <property type="entry name" value="ACYL-COENZYME A DIPHOSPHATASE FITM2"/>
    <property type="match status" value="1"/>
</dbReference>
<proteinExistence type="inferred from homology"/>
<keyword evidence="3" id="KW-0378">Hydrolase</keyword>
<comment type="subcellular location">
    <subcellularLocation>
        <location evidence="1">Endoplasmic reticulum membrane</location>
        <topology evidence="1">Multi-pass membrane protein</topology>
    </subcellularLocation>
</comment>
<evidence type="ECO:0000256" key="5">
    <source>
        <dbReference type="ARBA" id="ARBA00022989"/>
    </source>
</evidence>
<dbReference type="Proteomes" id="UP000593567">
    <property type="component" value="Unassembled WGS sequence"/>
</dbReference>
<accession>A0A7J7JK34</accession>
<feature type="transmembrane region" description="Helical" evidence="8">
    <location>
        <begin position="40"/>
        <end position="58"/>
    </location>
</feature>
<name>A0A7J7JK34_BUGNE</name>
<evidence type="ECO:0000256" key="8">
    <source>
        <dbReference type="SAM" id="Phobius"/>
    </source>
</evidence>
<evidence type="ECO:0000256" key="7">
    <source>
        <dbReference type="ARBA" id="ARBA00023136"/>
    </source>
</evidence>
<gene>
    <name evidence="9" type="ORF">EB796_015979</name>
</gene>
<dbReference type="HAMAP" id="MF_03230">
    <property type="entry name" value="FITM2"/>
    <property type="match status" value="1"/>
</dbReference>
<evidence type="ECO:0000256" key="3">
    <source>
        <dbReference type="ARBA" id="ARBA00022801"/>
    </source>
</evidence>
<keyword evidence="10" id="KW-1185">Reference proteome</keyword>
<dbReference type="GO" id="GO:0005789">
    <property type="term" value="C:endoplasmic reticulum membrane"/>
    <property type="evidence" value="ECO:0007669"/>
    <property type="project" value="UniProtKB-SubCell"/>
</dbReference>
<dbReference type="EMBL" id="VXIV02002437">
    <property type="protein sequence ID" value="KAF6025728.1"/>
    <property type="molecule type" value="Genomic_DNA"/>
</dbReference>
<comment type="caution">
    <text evidence="9">The sequence shown here is derived from an EMBL/GenBank/DDBJ whole genome shotgun (WGS) entry which is preliminary data.</text>
</comment>
<evidence type="ECO:0008006" key="11">
    <source>
        <dbReference type="Google" id="ProtNLM"/>
    </source>
</evidence>
<evidence type="ECO:0000256" key="1">
    <source>
        <dbReference type="ARBA" id="ARBA00004477"/>
    </source>
</evidence>
<organism evidence="9 10">
    <name type="scientific">Bugula neritina</name>
    <name type="common">Brown bryozoan</name>
    <name type="synonym">Sertularia neritina</name>
    <dbReference type="NCBI Taxonomy" id="10212"/>
    <lineage>
        <taxon>Eukaryota</taxon>
        <taxon>Metazoa</taxon>
        <taxon>Spiralia</taxon>
        <taxon>Lophotrochozoa</taxon>
        <taxon>Bryozoa</taxon>
        <taxon>Gymnolaemata</taxon>
        <taxon>Cheilostomatida</taxon>
        <taxon>Flustrina</taxon>
        <taxon>Buguloidea</taxon>
        <taxon>Bugulidae</taxon>
        <taxon>Bugula</taxon>
    </lineage>
</organism>
<protein>
    <recommendedName>
        <fullName evidence="11">FITM2</fullName>
    </recommendedName>
</protein>
<keyword evidence="7 8" id="KW-0472">Membrane</keyword>
<dbReference type="GO" id="GO:0019915">
    <property type="term" value="P:lipid storage"/>
    <property type="evidence" value="ECO:0007669"/>
    <property type="project" value="InterPro"/>
</dbReference>
<keyword evidence="5 8" id="KW-1133">Transmembrane helix</keyword>
<dbReference type="PANTHER" id="PTHR23129:SF0">
    <property type="entry name" value="ACYL-COENZYME A DIPHOSPHATASE FITM2"/>
    <property type="match status" value="1"/>
</dbReference>
<dbReference type="AlphaFoldDB" id="A0A7J7JK34"/>